<dbReference type="OrthoDB" id="538027at2759"/>
<feature type="region of interest" description="Disordered" evidence="1">
    <location>
        <begin position="91"/>
        <end position="120"/>
    </location>
</feature>
<comment type="caution">
    <text evidence="2">The sequence shown here is derived from an EMBL/GenBank/DDBJ whole genome shotgun (WGS) entry which is preliminary data.</text>
</comment>
<dbReference type="Proteomes" id="UP000075714">
    <property type="component" value="Unassembled WGS sequence"/>
</dbReference>
<proteinExistence type="predicted"/>
<organism evidence="2 3">
    <name type="scientific">Gonium pectorale</name>
    <name type="common">Green alga</name>
    <dbReference type="NCBI Taxonomy" id="33097"/>
    <lineage>
        <taxon>Eukaryota</taxon>
        <taxon>Viridiplantae</taxon>
        <taxon>Chlorophyta</taxon>
        <taxon>core chlorophytes</taxon>
        <taxon>Chlorophyceae</taxon>
        <taxon>CS clade</taxon>
        <taxon>Chlamydomonadales</taxon>
        <taxon>Volvocaceae</taxon>
        <taxon>Gonium</taxon>
    </lineage>
</organism>
<dbReference type="SUPFAM" id="SSF56112">
    <property type="entry name" value="Protein kinase-like (PK-like)"/>
    <property type="match status" value="1"/>
</dbReference>
<dbReference type="GO" id="GO:0004674">
    <property type="term" value="F:protein serine/threonine kinase activity"/>
    <property type="evidence" value="ECO:0007669"/>
    <property type="project" value="TreeGrafter"/>
</dbReference>
<sequence>MSLKKICQGLEYLHPTIVHRDLKDFGLARIRSMTLPTLSPEAGTDMYSLGVLLWVMLTGQQPWECWETDPYRRPAAAEAYKELLLLQQREPAAGGSAQDEHRSGGGAAELSSRSDGATQP</sequence>
<dbReference type="PANTHER" id="PTHR44329">
    <property type="entry name" value="SERINE/THREONINE-PROTEIN KINASE TNNI3K-RELATED"/>
    <property type="match status" value="1"/>
</dbReference>
<keyword evidence="3" id="KW-1185">Reference proteome</keyword>
<dbReference type="AlphaFoldDB" id="A0A150GLD5"/>
<evidence type="ECO:0000256" key="1">
    <source>
        <dbReference type="SAM" id="MobiDB-lite"/>
    </source>
</evidence>
<protein>
    <recommendedName>
        <fullName evidence="4">Protein kinase domain-containing protein</fullName>
    </recommendedName>
</protein>
<dbReference type="InterPro" id="IPR051681">
    <property type="entry name" value="Ser/Thr_Kinases-Pseudokinases"/>
</dbReference>
<gene>
    <name evidence="2" type="ORF">GPECTOR_15g305</name>
</gene>
<dbReference type="PANTHER" id="PTHR44329:SF214">
    <property type="entry name" value="PROTEIN KINASE DOMAIN-CONTAINING PROTEIN"/>
    <property type="match status" value="1"/>
</dbReference>
<name>A0A150GLD5_GONPE</name>
<evidence type="ECO:0000313" key="3">
    <source>
        <dbReference type="Proteomes" id="UP000075714"/>
    </source>
</evidence>
<evidence type="ECO:0000313" key="2">
    <source>
        <dbReference type="EMBL" id="KXZ50622.1"/>
    </source>
</evidence>
<dbReference type="STRING" id="33097.A0A150GLD5"/>
<dbReference type="Gene3D" id="1.10.510.10">
    <property type="entry name" value="Transferase(Phosphotransferase) domain 1"/>
    <property type="match status" value="1"/>
</dbReference>
<evidence type="ECO:0008006" key="4">
    <source>
        <dbReference type="Google" id="ProtNLM"/>
    </source>
</evidence>
<accession>A0A150GLD5</accession>
<reference evidence="3" key="1">
    <citation type="journal article" date="2016" name="Nat. Commun.">
        <title>The Gonium pectorale genome demonstrates co-option of cell cycle regulation during the evolution of multicellularity.</title>
        <authorList>
            <person name="Hanschen E.R."/>
            <person name="Marriage T.N."/>
            <person name="Ferris P.J."/>
            <person name="Hamaji T."/>
            <person name="Toyoda A."/>
            <person name="Fujiyama A."/>
            <person name="Neme R."/>
            <person name="Noguchi H."/>
            <person name="Minakuchi Y."/>
            <person name="Suzuki M."/>
            <person name="Kawai-Toyooka H."/>
            <person name="Smith D.R."/>
            <person name="Sparks H."/>
            <person name="Anderson J."/>
            <person name="Bakaric R."/>
            <person name="Luria V."/>
            <person name="Karger A."/>
            <person name="Kirschner M.W."/>
            <person name="Durand P.M."/>
            <person name="Michod R.E."/>
            <person name="Nozaki H."/>
            <person name="Olson B.J."/>
        </authorList>
    </citation>
    <scope>NUCLEOTIDE SEQUENCE [LARGE SCALE GENOMIC DNA]</scope>
    <source>
        <strain evidence="3">NIES-2863</strain>
    </source>
</reference>
<dbReference type="EMBL" id="LSYV01000016">
    <property type="protein sequence ID" value="KXZ50622.1"/>
    <property type="molecule type" value="Genomic_DNA"/>
</dbReference>
<dbReference type="InterPro" id="IPR011009">
    <property type="entry name" value="Kinase-like_dom_sf"/>
</dbReference>
<feature type="compositionally biased region" description="Polar residues" evidence="1">
    <location>
        <begin position="111"/>
        <end position="120"/>
    </location>
</feature>